<dbReference type="InterPro" id="IPR006000">
    <property type="entry name" value="Xylulokinase"/>
</dbReference>
<dbReference type="AlphaFoldDB" id="A0A1H8SHY6"/>
<dbReference type="GO" id="GO:0005997">
    <property type="term" value="P:xylulose metabolic process"/>
    <property type="evidence" value="ECO:0007669"/>
    <property type="project" value="InterPro"/>
</dbReference>
<dbReference type="Pfam" id="PF02782">
    <property type="entry name" value="FGGY_C"/>
    <property type="match status" value="1"/>
</dbReference>
<sequence length="491" mass="53844">MALFIGVDVGTSAVKLVLINEMGRPLETVTKDYDNLSPQPGWREQEPEIWFANILAGMKELLDPGDASKVEGIGVTGQMHTTVVLDAKGQSIRPAIMWNDTRTHALVSRVKTEVDKDNETKKLKNIISTGSPAVNLLWLKENEKENFRRVKTMLIAKDYIVYRLTGVMSTDYCDASTSALFDFDRQQWSAKMQAMIGIDHILPEIKSSAAIAGSLKEELASMLGMRKNVKVVVGTGDNPAATISAGGIDIDYPVISLGTSGVICVPCKQANFSGRAKNILFSIADDTVINLLQGVVQASASCNKWLMENVLATHDYAGEQRKINYDELGKNDVMFFPHLTGDKLVFADTLIRGAFLGLGIHTERRHLTQAVLEGVAFAFRDVVEVLRSMGIEFKRAKIVGGGAQSELWLQILASVLHITLDKLNISSGPAYGAGILALYGCGYCNSIEEVVDKQVVVAQTIQPNEQLHSLYEEKYSVYKRIYPALKAIFPG</sequence>
<dbReference type="STRING" id="112903.SAMN04490178_10565"/>
<evidence type="ECO:0000256" key="4">
    <source>
        <dbReference type="ARBA" id="ARBA00022741"/>
    </source>
</evidence>
<evidence type="ECO:0000256" key="8">
    <source>
        <dbReference type="RuleBase" id="RU003733"/>
    </source>
</evidence>
<evidence type="ECO:0000256" key="9">
    <source>
        <dbReference type="RuleBase" id="RU364073"/>
    </source>
</evidence>
<dbReference type="NCBIfam" id="TIGR01312">
    <property type="entry name" value="XylB"/>
    <property type="match status" value="1"/>
</dbReference>
<dbReference type="InterPro" id="IPR050406">
    <property type="entry name" value="FGGY_Carb_Kinase"/>
</dbReference>
<protein>
    <recommendedName>
        <fullName evidence="9">Xylulose kinase</fullName>
        <shortName evidence="9">Xylulokinase</shortName>
        <ecNumber evidence="9">2.7.1.17</ecNumber>
    </recommendedName>
</protein>
<evidence type="ECO:0000256" key="1">
    <source>
        <dbReference type="ARBA" id="ARBA00009156"/>
    </source>
</evidence>
<evidence type="ECO:0000259" key="11">
    <source>
        <dbReference type="Pfam" id="PF02782"/>
    </source>
</evidence>
<dbReference type="GO" id="GO:0004856">
    <property type="term" value="F:D-xylulokinase activity"/>
    <property type="evidence" value="ECO:0007669"/>
    <property type="project" value="UniProtKB-EC"/>
</dbReference>
<dbReference type="PROSITE" id="PS00445">
    <property type="entry name" value="FGGY_KINASES_2"/>
    <property type="match status" value="1"/>
</dbReference>
<reference evidence="12 13" key="1">
    <citation type="submission" date="2016-10" db="EMBL/GenBank/DDBJ databases">
        <authorList>
            <person name="de Groot N.N."/>
        </authorList>
    </citation>
    <scope>NUCLEOTIDE SEQUENCE [LARGE SCALE GENOMIC DNA]</scope>
    <source>
        <strain evidence="12 13">DSM 13305</strain>
    </source>
</reference>
<dbReference type="GO" id="GO:0005524">
    <property type="term" value="F:ATP binding"/>
    <property type="evidence" value="ECO:0007669"/>
    <property type="project" value="UniProtKB-KW"/>
</dbReference>
<dbReference type="Gene3D" id="3.30.420.40">
    <property type="match status" value="2"/>
</dbReference>
<dbReference type="PANTHER" id="PTHR43095">
    <property type="entry name" value="SUGAR KINASE"/>
    <property type="match status" value="1"/>
</dbReference>
<dbReference type="EMBL" id="FODY01000005">
    <property type="protein sequence ID" value="SEO78136.1"/>
    <property type="molecule type" value="Genomic_DNA"/>
</dbReference>
<dbReference type="InterPro" id="IPR018485">
    <property type="entry name" value="FGGY_C"/>
</dbReference>
<dbReference type="InterPro" id="IPR018483">
    <property type="entry name" value="Carb_kinase_FGGY_CS"/>
</dbReference>
<name>A0A1H8SHY6_9FIRM</name>
<evidence type="ECO:0000256" key="5">
    <source>
        <dbReference type="ARBA" id="ARBA00022777"/>
    </source>
</evidence>
<keyword evidence="13" id="KW-1185">Reference proteome</keyword>
<dbReference type="PANTHER" id="PTHR43095:SF5">
    <property type="entry name" value="XYLULOSE KINASE"/>
    <property type="match status" value="1"/>
</dbReference>
<dbReference type="RefSeq" id="WP_091744757.1">
    <property type="nucleotide sequence ID" value="NZ_FODY01000005.1"/>
</dbReference>
<dbReference type="GO" id="GO:0042732">
    <property type="term" value="P:D-xylose metabolic process"/>
    <property type="evidence" value="ECO:0007669"/>
    <property type="project" value="UniProtKB-KW"/>
</dbReference>
<evidence type="ECO:0000256" key="7">
    <source>
        <dbReference type="ARBA" id="ARBA00023277"/>
    </source>
</evidence>
<dbReference type="SUPFAM" id="SSF53067">
    <property type="entry name" value="Actin-like ATPase domain"/>
    <property type="match status" value="2"/>
</dbReference>
<keyword evidence="5 8" id="KW-0418">Kinase</keyword>
<dbReference type="CDD" id="cd07808">
    <property type="entry name" value="ASKHA_NBD_FGGY_EcXK-like"/>
    <property type="match status" value="1"/>
</dbReference>
<dbReference type="Proteomes" id="UP000198847">
    <property type="component" value="Unassembled WGS sequence"/>
</dbReference>
<evidence type="ECO:0000256" key="3">
    <source>
        <dbReference type="ARBA" id="ARBA00022679"/>
    </source>
</evidence>
<dbReference type="InterPro" id="IPR018484">
    <property type="entry name" value="FGGY_N"/>
</dbReference>
<keyword evidence="6 9" id="KW-0067">ATP-binding</keyword>
<keyword evidence="2 9" id="KW-0859">Xylose metabolism</keyword>
<evidence type="ECO:0000256" key="2">
    <source>
        <dbReference type="ARBA" id="ARBA00022629"/>
    </source>
</evidence>
<evidence type="ECO:0000313" key="13">
    <source>
        <dbReference type="Proteomes" id="UP000198847"/>
    </source>
</evidence>
<gene>
    <name evidence="9" type="primary">xylB</name>
    <name evidence="12" type="ORF">SAMN04490178_10565</name>
</gene>
<accession>A0A1H8SHY6</accession>
<dbReference type="Pfam" id="PF00370">
    <property type="entry name" value="FGGY_N"/>
    <property type="match status" value="1"/>
</dbReference>
<proteinExistence type="inferred from homology"/>
<organism evidence="12 13">
    <name type="scientific">Propionispora vibrioides</name>
    <dbReference type="NCBI Taxonomy" id="112903"/>
    <lineage>
        <taxon>Bacteria</taxon>
        <taxon>Bacillati</taxon>
        <taxon>Bacillota</taxon>
        <taxon>Negativicutes</taxon>
        <taxon>Selenomonadales</taxon>
        <taxon>Sporomusaceae</taxon>
        <taxon>Propionispora</taxon>
    </lineage>
</organism>
<dbReference type="PIRSF" id="PIRSF000538">
    <property type="entry name" value="GlpK"/>
    <property type="match status" value="1"/>
</dbReference>
<dbReference type="InterPro" id="IPR043129">
    <property type="entry name" value="ATPase_NBD"/>
</dbReference>
<dbReference type="OrthoDB" id="9805576at2"/>
<dbReference type="InterPro" id="IPR000577">
    <property type="entry name" value="Carb_kinase_FGGY"/>
</dbReference>
<evidence type="ECO:0000259" key="10">
    <source>
        <dbReference type="Pfam" id="PF00370"/>
    </source>
</evidence>
<dbReference type="EC" id="2.7.1.17" evidence="9"/>
<keyword evidence="3 8" id="KW-0808">Transferase</keyword>
<comment type="catalytic activity">
    <reaction evidence="9">
        <text>D-xylulose + ATP = D-xylulose 5-phosphate + ADP + H(+)</text>
        <dbReference type="Rhea" id="RHEA:10964"/>
        <dbReference type="ChEBI" id="CHEBI:15378"/>
        <dbReference type="ChEBI" id="CHEBI:17140"/>
        <dbReference type="ChEBI" id="CHEBI:30616"/>
        <dbReference type="ChEBI" id="CHEBI:57737"/>
        <dbReference type="ChEBI" id="CHEBI:456216"/>
        <dbReference type="EC" id="2.7.1.17"/>
    </reaction>
</comment>
<feature type="domain" description="Carbohydrate kinase FGGY C-terminal" evidence="11">
    <location>
        <begin position="255"/>
        <end position="440"/>
    </location>
</feature>
<evidence type="ECO:0000313" key="12">
    <source>
        <dbReference type="EMBL" id="SEO78136.1"/>
    </source>
</evidence>
<keyword evidence="7 9" id="KW-0119">Carbohydrate metabolism</keyword>
<comment type="similarity">
    <text evidence="1 8">Belongs to the FGGY kinase family.</text>
</comment>
<feature type="domain" description="Carbohydrate kinase FGGY N-terminal" evidence="10">
    <location>
        <begin position="4"/>
        <end position="243"/>
    </location>
</feature>
<evidence type="ECO:0000256" key="6">
    <source>
        <dbReference type="ARBA" id="ARBA00022840"/>
    </source>
</evidence>
<keyword evidence="4 9" id="KW-0547">Nucleotide-binding</keyword>